<proteinExistence type="predicted"/>
<organism evidence="1 2">
    <name type="scientific">Ricinus communis</name>
    <name type="common">Castor bean</name>
    <dbReference type="NCBI Taxonomy" id="3988"/>
    <lineage>
        <taxon>Eukaryota</taxon>
        <taxon>Viridiplantae</taxon>
        <taxon>Streptophyta</taxon>
        <taxon>Embryophyta</taxon>
        <taxon>Tracheophyta</taxon>
        <taxon>Spermatophyta</taxon>
        <taxon>Magnoliopsida</taxon>
        <taxon>eudicotyledons</taxon>
        <taxon>Gunneridae</taxon>
        <taxon>Pentapetalae</taxon>
        <taxon>rosids</taxon>
        <taxon>fabids</taxon>
        <taxon>Malpighiales</taxon>
        <taxon>Euphorbiaceae</taxon>
        <taxon>Acalyphoideae</taxon>
        <taxon>Acalypheae</taxon>
        <taxon>Ricinus</taxon>
    </lineage>
</organism>
<protein>
    <submittedName>
        <fullName evidence="1">Uncharacterized protein</fullName>
    </submittedName>
</protein>
<reference evidence="2" key="1">
    <citation type="journal article" date="2010" name="Nat. Biotechnol.">
        <title>Draft genome sequence of the oilseed species Ricinus communis.</title>
        <authorList>
            <person name="Chan A.P."/>
            <person name="Crabtree J."/>
            <person name="Zhao Q."/>
            <person name="Lorenzi H."/>
            <person name="Orvis J."/>
            <person name="Puiu D."/>
            <person name="Melake-Berhan A."/>
            <person name="Jones K.M."/>
            <person name="Redman J."/>
            <person name="Chen G."/>
            <person name="Cahoon E.B."/>
            <person name="Gedil M."/>
            <person name="Stanke M."/>
            <person name="Haas B.J."/>
            <person name="Wortman J.R."/>
            <person name="Fraser-Liggett C.M."/>
            <person name="Ravel J."/>
            <person name="Rabinowicz P.D."/>
        </authorList>
    </citation>
    <scope>NUCLEOTIDE SEQUENCE [LARGE SCALE GENOMIC DNA]</scope>
    <source>
        <strain evidence="2">cv. Hale</strain>
    </source>
</reference>
<keyword evidence="2" id="KW-1185">Reference proteome</keyword>
<sequence>MFFPCIITPTQSNRQKSRDSYMEFEGVEAEDVFYAELRRQILLLTADSDDFDKIRCEKSLPSCKPGSNRLTGSFPVRLQPESYFNWWERQNTNDSVPTWLVNLWRNGNGTGVFIPRAAKAGRIYSRGKCFNCLTSSPESGQND</sequence>
<name>B9ST25_RICCO</name>
<accession>B9ST25</accession>
<dbReference type="PANTHER" id="PTHR34956:SF1">
    <property type="entry name" value="DUF4005 DOMAIN-CONTAINING PROTEIN"/>
    <property type="match status" value="1"/>
</dbReference>
<dbReference type="eggNOG" id="ENOG502S892">
    <property type="taxonomic scope" value="Eukaryota"/>
</dbReference>
<evidence type="ECO:0000313" key="1">
    <source>
        <dbReference type="EMBL" id="EEF33257.1"/>
    </source>
</evidence>
<dbReference type="AlphaFoldDB" id="B9ST25"/>
<evidence type="ECO:0000313" key="2">
    <source>
        <dbReference type="Proteomes" id="UP000008311"/>
    </source>
</evidence>
<dbReference type="EMBL" id="EQ974120">
    <property type="protein sequence ID" value="EEF33257.1"/>
    <property type="molecule type" value="Genomic_DNA"/>
</dbReference>
<gene>
    <name evidence="1" type="ORF">RCOM_0353710</name>
</gene>
<dbReference type="PANTHER" id="PTHR34956">
    <property type="entry name" value="OS05G0397300 PROTEIN"/>
    <property type="match status" value="1"/>
</dbReference>
<dbReference type="InParanoid" id="B9ST25"/>
<dbReference type="Proteomes" id="UP000008311">
    <property type="component" value="Unassembled WGS sequence"/>
</dbReference>
<dbReference type="FunCoup" id="B9ST25">
    <property type="interactions" value="654"/>
</dbReference>